<dbReference type="PRINTS" id="PR00723">
    <property type="entry name" value="SUBTILISIN"/>
</dbReference>
<evidence type="ECO:0000313" key="10">
    <source>
        <dbReference type="Proteomes" id="UP000477311"/>
    </source>
</evidence>
<keyword evidence="2 5" id="KW-0645">Protease</keyword>
<keyword evidence="6" id="KW-0472">Membrane</keyword>
<dbReference type="PROSITE" id="PS51892">
    <property type="entry name" value="SUBTILASE"/>
    <property type="match status" value="1"/>
</dbReference>
<dbReference type="EMBL" id="JAAKYA010000032">
    <property type="protein sequence ID" value="NGO38859.1"/>
    <property type="molecule type" value="Genomic_DNA"/>
</dbReference>
<keyword evidence="10" id="KW-1185">Reference proteome</keyword>
<feature type="active site" description="Charge relay system" evidence="5">
    <location>
        <position position="253"/>
    </location>
</feature>
<protein>
    <submittedName>
        <fullName evidence="9">S8 family serine peptidase</fullName>
    </submittedName>
</protein>
<keyword evidence="6" id="KW-1133">Transmembrane helix</keyword>
<comment type="caution">
    <text evidence="9">The sequence shown here is derived from an EMBL/GenBank/DDBJ whole genome shotgun (WGS) entry which is preliminary data.</text>
</comment>
<dbReference type="InterPro" id="IPR000209">
    <property type="entry name" value="Peptidase_S8/S53_dom"/>
</dbReference>
<dbReference type="Proteomes" id="UP000477311">
    <property type="component" value="Unassembled WGS sequence"/>
</dbReference>
<dbReference type="PANTHER" id="PTHR43806:SF11">
    <property type="entry name" value="CEREVISIN-RELATED"/>
    <property type="match status" value="1"/>
</dbReference>
<dbReference type="Pfam" id="PF22148">
    <property type="entry name" value="Fervidolysin_NPro-like"/>
    <property type="match status" value="1"/>
</dbReference>
<evidence type="ECO:0000256" key="2">
    <source>
        <dbReference type="ARBA" id="ARBA00022670"/>
    </source>
</evidence>
<evidence type="ECO:0000256" key="5">
    <source>
        <dbReference type="PROSITE-ProRule" id="PRU01240"/>
    </source>
</evidence>
<reference evidence="9 10" key="1">
    <citation type="submission" date="2020-02" db="EMBL/GenBank/DDBJ databases">
        <title>Draft genome sequence of Limisphaera ngatamarikiensis NGM72.4T, a thermophilic Verrucomicrobia grouped in subdivision 3.</title>
        <authorList>
            <person name="Carere C.R."/>
            <person name="Steen J."/>
            <person name="Hugenholtz P."/>
            <person name="Stott M.B."/>
        </authorList>
    </citation>
    <scope>NUCLEOTIDE SEQUENCE [LARGE SCALE GENOMIC DNA]</scope>
    <source>
        <strain evidence="9 10">NGM72.4</strain>
    </source>
</reference>
<feature type="active site" description="Charge relay system" evidence="5">
    <location>
        <position position="436"/>
    </location>
</feature>
<keyword evidence="4 5" id="KW-0720">Serine protease</keyword>
<dbReference type="InterPro" id="IPR054399">
    <property type="entry name" value="Fervidolysin-like_N_prodom"/>
</dbReference>
<gene>
    <name evidence="9" type="ORF">G4L39_05545</name>
</gene>
<dbReference type="Pfam" id="PF00082">
    <property type="entry name" value="Peptidase_S8"/>
    <property type="match status" value="1"/>
</dbReference>
<keyword evidence="3 5" id="KW-0378">Hydrolase</keyword>
<dbReference type="GO" id="GO:0006508">
    <property type="term" value="P:proteolysis"/>
    <property type="evidence" value="ECO:0007669"/>
    <property type="project" value="UniProtKB-KW"/>
</dbReference>
<dbReference type="InterPro" id="IPR015500">
    <property type="entry name" value="Peptidase_S8_subtilisin-rel"/>
</dbReference>
<feature type="active site" description="Charge relay system" evidence="5">
    <location>
        <position position="286"/>
    </location>
</feature>
<proteinExistence type="inferred from homology"/>
<evidence type="ECO:0000256" key="6">
    <source>
        <dbReference type="SAM" id="Phobius"/>
    </source>
</evidence>
<evidence type="ECO:0000313" key="9">
    <source>
        <dbReference type="EMBL" id="NGO38859.1"/>
    </source>
</evidence>
<evidence type="ECO:0000256" key="1">
    <source>
        <dbReference type="ARBA" id="ARBA00011073"/>
    </source>
</evidence>
<accession>A0A6M1RMS7</accession>
<dbReference type="AlphaFoldDB" id="A0A6M1RMS7"/>
<organism evidence="9 10">
    <name type="scientific">Limisphaera ngatamarikiensis</name>
    <dbReference type="NCBI Taxonomy" id="1324935"/>
    <lineage>
        <taxon>Bacteria</taxon>
        <taxon>Pseudomonadati</taxon>
        <taxon>Verrucomicrobiota</taxon>
        <taxon>Verrucomicrobiia</taxon>
        <taxon>Limisphaerales</taxon>
        <taxon>Limisphaeraceae</taxon>
        <taxon>Limisphaera</taxon>
    </lineage>
</organism>
<evidence type="ECO:0000256" key="4">
    <source>
        <dbReference type="ARBA" id="ARBA00022825"/>
    </source>
</evidence>
<sequence>MLGRNVDGLRGWLVCMAAVAGLFGMVAGGVAAEGSAAGGGPRLDWDAASNRVTADIRDASLEAVLQLVASRTGWSVWVEPGLAGRVSTRFQDLPPGEALRRLLDRLNFTLLPQSNGPPHLYVFRTSMQDATRPVRAAAEGPQAGSDRARIVGEWIVRLKPGTDPETLARALGAEITGRIEALRAYRFRFATAEAAEAARQRLLADDAVASVEANYRMDRPPELQGVWTTSVGLPRVQPRKPDPGGGIVVALVDTAVQPLPGPLNEFLLPGLQVAEGDGPPADLPTHGTAMAQTLLRGLEMVSGPESKVRVLPVDIYGGREVTSTFDLALGLYLAVYEGGARLVNLSLGSQADSPLVHDVVRQVSGTGVLVVAAAGNEPTTAPVYPAAYPEVVAVTAGDRSGGIAPYANRGEFVDVVAPGASVVFYEGRPFLVMGTSAAAAFTSGLAAGLAESRPGQMKDLLPALQAILGTPGR</sequence>
<feature type="domain" description="Peptidase S8/S53" evidence="7">
    <location>
        <begin position="244"/>
        <end position="455"/>
    </location>
</feature>
<feature type="transmembrane region" description="Helical" evidence="6">
    <location>
        <begin position="12"/>
        <end position="32"/>
    </location>
</feature>
<evidence type="ECO:0000259" key="7">
    <source>
        <dbReference type="Pfam" id="PF00082"/>
    </source>
</evidence>
<dbReference type="SUPFAM" id="SSF52743">
    <property type="entry name" value="Subtilisin-like"/>
    <property type="match status" value="1"/>
</dbReference>
<feature type="domain" description="Fervidolysin-like N-terminal prodomain" evidence="8">
    <location>
        <begin position="152"/>
        <end position="214"/>
    </location>
</feature>
<dbReference type="InterPro" id="IPR050131">
    <property type="entry name" value="Peptidase_S8_subtilisin-like"/>
</dbReference>
<dbReference type="GO" id="GO:0004252">
    <property type="term" value="F:serine-type endopeptidase activity"/>
    <property type="evidence" value="ECO:0007669"/>
    <property type="project" value="UniProtKB-UniRule"/>
</dbReference>
<comment type="similarity">
    <text evidence="1 5">Belongs to the peptidase S8 family.</text>
</comment>
<dbReference type="PANTHER" id="PTHR43806">
    <property type="entry name" value="PEPTIDASE S8"/>
    <property type="match status" value="1"/>
</dbReference>
<evidence type="ECO:0000256" key="3">
    <source>
        <dbReference type="ARBA" id="ARBA00022801"/>
    </source>
</evidence>
<dbReference type="InterPro" id="IPR036852">
    <property type="entry name" value="Peptidase_S8/S53_dom_sf"/>
</dbReference>
<evidence type="ECO:0000259" key="8">
    <source>
        <dbReference type="Pfam" id="PF22148"/>
    </source>
</evidence>
<dbReference type="RefSeq" id="WP_165106553.1">
    <property type="nucleotide sequence ID" value="NZ_JAAKYA010000032.1"/>
</dbReference>
<dbReference type="Gene3D" id="3.40.50.200">
    <property type="entry name" value="Peptidase S8/S53 domain"/>
    <property type="match status" value="1"/>
</dbReference>
<keyword evidence="6" id="KW-0812">Transmembrane</keyword>
<name>A0A6M1RMS7_9BACT</name>
<dbReference type="Gene3D" id="3.55.50.30">
    <property type="match status" value="1"/>
</dbReference>